<evidence type="ECO:0000313" key="1">
    <source>
        <dbReference type="EMBL" id="OXY81212.1"/>
    </source>
</evidence>
<gene>
    <name evidence="1" type="ORF">B6S08_14215</name>
</gene>
<accession>A0A233RCW2</accession>
<evidence type="ECO:0000313" key="2">
    <source>
        <dbReference type="Proteomes" id="UP000242757"/>
    </source>
</evidence>
<dbReference type="AlphaFoldDB" id="A0A233RCW2"/>
<dbReference type="InterPro" id="IPR007788">
    <property type="entry name" value="QCT"/>
</dbReference>
<dbReference type="EMBL" id="NBIM01000005">
    <property type="protein sequence ID" value="OXY81212.1"/>
    <property type="molecule type" value="Genomic_DNA"/>
</dbReference>
<dbReference type="PANTHER" id="PTHR31270">
    <property type="entry name" value="GLUTAMINYL-PEPTIDE CYCLOTRANSFERASE"/>
    <property type="match status" value="1"/>
</dbReference>
<organism evidence="1 2">
    <name type="scientific">Oceanimonas doudoroffii</name>
    <dbReference type="NCBI Taxonomy" id="84158"/>
    <lineage>
        <taxon>Bacteria</taxon>
        <taxon>Pseudomonadati</taxon>
        <taxon>Pseudomonadota</taxon>
        <taxon>Gammaproteobacteria</taxon>
        <taxon>Aeromonadales</taxon>
        <taxon>Aeromonadaceae</taxon>
        <taxon>Oceanimonas</taxon>
    </lineage>
</organism>
<dbReference type="GO" id="GO:0016603">
    <property type="term" value="F:glutaminyl-peptide cyclotransferase activity"/>
    <property type="evidence" value="ECO:0007669"/>
    <property type="project" value="InterPro"/>
</dbReference>
<proteinExistence type="predicted"/>
<reference evidence="1 2" key="1">
    <citation type="submission" date="2017-08" db="EMBL/GenBank/DDBJ databases">
        <title>A Genome Sequence of Oceanimonas doudoroffii ATCC 27123T.</title>
        <authorList>
            <person name="Brennan M.A."/>
            <person name="Maclea K.S."/>
            <person name="Mcclelland W.D."/>
            <person name="Trachtenberg A.M."/>
        </authorList>
    </citation>
    <scope>NUCLEOTIDE SEQUENCE [LARGE SCALE GENOMIC DNA]</scope>
    <source>
        <strain evidence="1 2">ATCC 27123</strain>
    </source>
</reference>
<dbReference type="Pfam" id="PF05096">
    <property type="entry name" value="Glu_cyclase_2"/>
    <property type="match status" value="1"/>
</dbReference>
<comment type="caution">
    <text evidence="1">The sequence shown here is derived from an EMBL/GenBank/DDBJ whole genome shotgun (WGS) entry which is preliminary data.</text>
</comment>
<name>A0A233RCW2_9GAMM</name>
<protein>
    <submittedName>
        <fullName evidence="1">Glutaminyl-peptide cyclotransferase</fullName>
    </submittedName>
</protein>
<dbReference type="PANTHER" id="PTHR31270:SF1">
    <property type="entry name" value="GLUTAMINYL-PEPTIDE CYCLOTRANSFERASE"/>
    <property type="match status" value="1"/>
</dbReference>
<dbReference type="OrthoDB" id="9783700at2"/>
<sequence length="269" mass="30232">MSRHGWWLGMLLWLSLPAVAVERLTVRVLETLPHDINAFTQGLEWHDGRLFESTGLYGQSSLRWLEGDSGEPGRRIMLADSLFGEGLARVEDRLVQLTWREGLALVWQLPELRLLKAFSYQGEGWGLCFDGDSLWMSDGSATLQRRDPADFTLQRRLNVRLGGVPQGRLNDLACVGRHIYANVWKQARILRIRKDSGEVDAVIDASALLPLSQRVSHHEAVLNGIAHDQRSGDFYLTGKWWPRLFRVRFVQAPGAPDAGNSATPALSAR</sequence>
<dbReference type="SUPFAM" id="SSF50969">
    <property type="entry name" value="YVTN repeat-like/Quinoprotein amine dehydrogenase"/>
    <property type="match status" value="1"/>
</dbReference>
<keyword evidence="1" id="KW-0808">Transferase</keyword>
<keyword evidence="2" id="KW-1185">Reference proteome</keyword>
<dbReference type="Proteomes" id="UP000242757">
    <property type="component" value="Unassembled WGS sequence"/>
</dbReference>
<dbReference type="RefSeq" id="WP_094201463.1">
    <property type="nucleotide sequence ID" value="NZ_NBIM01000005.1"/>
</dbReference>
<dbReference type="InterPro" id="IPR011044">
    <property type="entry name" value="Quino_amine_DH_bsu"/>
</dbReference>